<dbReference type="Proteomes" id="UP001500618">
    <property type="component" value="Unassembled WGS sequence"/>
</dbReference>
<dbReference type="Gene3D" id="1.20.58.520">
    <property type="entry name" value="Amidohydrolase"/>
    <property type="match status" value="1"/>
</dbReference>
<dbReference type="PANTHER" id="PTHR36842">
    <property type="entry name" value="PROTEIN TOLB HOMOLOG"/>
    <property type="match status" value="1"/>
</dbReference>
<dbReference type="EMBL" id="BAAANY010000029">
    <property type="protein sequence ID" value="GAA1703931.1"/>
    <property type="molecule type" value="Genomic_DNA"/>
</dbReference>
<dbReference type="Gene3D" id="3.40.50.10910">
    <property type="entry name" value="Amidohydrolase"/>
    <property type="match status" value="1"/>
</dbReference>
<comment type="similarity">
    <text evidence="1">Belongs to the TolB family.</text>
</comment>
<dbReference type="Pfam" id="PF26549">
    <property type="entry name" value="Tricorn_N"/>
    <property type="match status" value="1"/>
</dbReference>
<dbReference type="Gene3D" id="3.30.110.90">
    <property type="entry name" value="Amidohydrolase"/>
    <property type="match status" value="1"/>
</dbReference>
<evidence type="ECO:0000256" key="2">
    <source>
        <dbReference type="SAM" id="SignalP"/>
    </source>
</evidence>
<keyword evidence="5" id="KW-1185">Reference proteome</keyword>
<dbReference type="Gene3D" id="2.120.10.30">
    <property type="entry name" value="TolB, C-terminal domain"/>
    <property type="match status" value="2"/>
</dbReference>
<dbReference type="PANTHER" id="PTHR36842:SF1">
    <property type="entry name" value="PROTEIN TOLB"/>
    <property type="match status" value="1"/>
</dbReference>
<evidence type="ECO:0000313" key="4">
    <source>
        <dbReference type="EMBL" id="GAA1703931.1"/>
    </source>
</evidence>
<dbReference type="RefSeq" id="WP_344313756.1">
    <property type="nucleotide sequence ID" value="NZ_BAAANY010000029.1"/>
</dbReference>
<evidence type="ECO:0000259" key="3">
    <source>
        <dbReference type="Pfam" id="PF01979"/>
    </source>
</evidence>
<sequence length="1045" mass="110984">MSTENPGRFRLDRRGFLAAAGTAAVAPALLPAPATAVGQPATFPVTVRQGTDMALAVSPDGRTVAVDLLATLWTLGAAGGPATRVLPADADATWPAFAPDGRTLAFQSYADGGFQIWVVPVAGGQPRQLTSGRYDHREPVFGPDGRMVVASDRDGSTYGIYSLSPATGAVTVVVNSADQDEYHPTIAPDGSLIAFVSAATKIDVVSADGSGRHTVVTGGTGEVLFAPAFSPDGKTLVYVSALPGKTTLRSIPTAGGTPTDVSASGEDVFPLRPGFFPDGRVAYTADGSIKTRKLSGPGVDTIAFTATAYATKPSYHARRPLRDDGFPRQVKGIVGPVLSPNGKQVAFRALNDIWVAPWGGQPKNITNDRFFTTDPAWSPDGKTIAYASDRTGKPELWLYDTGNGQHRQLTKAPGAAILPAWAPDASRLAFVDETGTVNLADARTGAVTRVFGPLFAPGRPAFSKDGRTLAIAALRPNAKRFREGASQVLTIDLVTGATTYREIMPDRSLATRGVDGPVWSPDGKLFAFVVDGLLWIRQVDATGAPTGPARQLTDEPTDAPSFAGDSRTISYLVGGELRLTTVDGHSGRSYVVPLRWRAGKPSGRTVIHAGRMWDGLSDSVRENVDVVVDGDRIVAVAPHQPGRPAQRRIDASNATVAPGLIDMHNHRHLGGRLLGSRQGPLWLSLGVTTTRSPGDPAYDMVEEREATTAGRRLAPRYVGTGEAIDGRRIYYNFMRPTRDTAGVLRELERARLLDYDLIKNYVRLPVASQRQTIEWAHRRGIRASSHYLHPAITLGVDGMEHVGATNRLGYSQTVSRNGISYQDVISLFTAAGMPMTPTLFYSYALYATDSSLFTDRRVRALYPPWEYAKLAAAVALAKTADADGATAALRGWTATVTAILRGGGRIVAGTDSPIDNFGVSLHTNLRAMVHPGGLTPAEALRTATSQAADYLAVPDLGRITPGALADLTVLDGNPLDRIEDAANVRLIMLGGVPHSVDDLVSYVPPTPPTTAAAPTAVPAHPSQAAFWWHTEDFVKHAALCCSAPH</sequence>
<dbReference type="Pfam" id="PF01979">
    <property type="entry name" value="Amidohydro_1"/>
    <property type="match status" value="1"/>
</dbReference>
<keyword evidence="2" id="KW-0732">Signal</keyword>
<reference evidence="4 5" key="1">
    <citation type="journal article" date="2019" name="Int. J. Syst. Evol. Microbiol.">
        <title>The Global Catalogue of Microorganisms (GCM) 10K type strain sequencing project: providing services to taxonomists for standard genome sequencing and annotation.</title>
        <authorList>
            <consortium name="The Broad Institute Genomics Platform"/>
            <consortium name="The Broad Institute Genome Sequencing Center for Infectious Disease"/>
            <person name="Wu L."/>
            <person name="Ma J."/>
        </authorList>
    </citation>
    <scope>NUCLEOTIDE SEQUENCE [LARGE SCALE GENOMIC DNA]</scope>
    <source>
        <strain evidence="4 5">JCM 14718</strain>
    </source>
</reference>
<dbReference type="InterPro" id="IPR011042">
    <property type="entry name" value="6-blade_b-propeller_TolB-like"/>
</dbReference>
<dbReference type="InterPro" id="IPR011659">
    <property type="entry name" value="WD40"/>
</dbReference>
<evidence type="ECO:0000313" key="5">
    <source>
        <dbReference type="Proteomes" id="UP001500618"/>
    </source>
</evidence>
<protein>
    <submittedName>
        <fullName evidence="4">Amidohydrolase family protein</fullName>
    </submittedName>
</protein>
<accession>A0ABN2IFA0</accession>
<feature type="signal peptide" evidence="2">
    <location>
        <begin position="1"/>
        <end position="36"/>
    </location>
</feature>
<name>A0ABN2IFA0_9ACTN</name>
<gene>
    <name evidence="4" type="ORF">GCM10009765_61460</name>
</gene>
<dbReference type="InterPro" id="IPR006680">
    <property type="entry name" value="Amidohydro-rel"/>
</dbReference>
<organism evidence="4 5">
    <name type="scientific">Fodinicola feengrottensis</name>
    <dbReference type="NCBI Taxonomy" id="435914"/>
    <lineage>
        <taxon>Bacteria</taxon>
        <taxon>Bacillati</taxon>
        <taxon>Actinomycetota</taxon>
        <taxon>Actinomycetes</taxon>
        <taxon>Mycobacteriales</taxon>
        <taxon>Fodinicola</taxon>
    </lineage>
</organism>
<dbReference type="InterPro" id="IPR032466">
    <property type="entry name" value="Metal_Hydrolase"/>
</dbReference>
<dbReference type="SUPFAM" id="SSF51338">
    <property type="entry name" value="Composite domain of metallo-dependent hydrolases"/>
    <property type="match status" value="1"/>
</dbReference>
<evidence type="ECO:0000256" key="1">
    <source>
        <dbReference type="ARBA" id="ARBA00009820"/>
    </source>
</evidence>
<dbReference type="Pfam" id="PF07676">
    <property type="entry name" value="PD40"/>
    <property type="match status" value="4"/>
</dbReference>
<feature type="chain" id="PRO_5045357222" evidence="2">
    <location>
        <begin position="37"/>
        <end position="1045"/>
    </location>
</feature>
<proteinExistence type="inferred from homology"/>
<dbReference type="InterPro" id="IPR011059">
    <property type="entry name" value="Metal-dep_hydrolase_composite"/>
</dbReference>
<dbReference type="SUPFAM" id="SSF69304">
    <property type="entry name" value="Tricorn protease N-terminal domain"/>
    <property type="match status" value="2"/>
</dbReference>
<dbReference type="SUPFAM" id="SSF51556">
    <property type="entry name" value="Metallo-dependent hydrolases"/>
    <property type="match status" value="1"/>
</dbReference>
<feature type="domain" description="Amidohydrolase-related" evidence="3">
    <location>
        <begin position="890"/>
        <end position="991"/>
    </location>
</feature>
<dbReference type="Gene3D" id="2.30.40.10">
    <property type="entry name" value="Urease, subunit C, domain 1"/>
    <property type="match status" value="1"/>
</dbReference>
<comment type="caution">
    <text evidence="4">The sequence shown here is derived from an EMBL/GenBank/DDBJ whole genome shotgun (WGS) entry which is preliminary data.</text>
</comment>
<dbReference type="PROSITE" id="PS51318">
    <property type="entry name" value="TAT"/>
    <property type="match status" value="1"/>
</dbReference>
<dbReference type="InterPro" id="IPR006311">
    <property type="entry name" value="TAT_signal"/>
</dbReference>